<dbReference type="InterPro" id="IPR016187">
    <property type="entry name" value="CTDL_fold"/>
</dbReference>
<dbReference type="GeneID" id="115045291"/>
<dbReference type="SUPFAM" id="SSF56436">
    <property type="entry name" value="C-type lectin-like"/>
    <property type="match status" value="1"/>
</dbReference>
<keyword evidence="2" id="KW-1133">Transmembrane helix</keyword>
<dbReference type="SMART" id="SM00034">
    <property type="entry name" value="CLECT"/>
    <property type="match status" value="1"/>
</dbReference>
<dbReference type="AlphaFoldDB" id="A0A665UBL3"/>
<feature type="transmembrane region" description="Helical" evidence="2">
    <location>
        <begin position="46"/>
        <end position="74"/>
    </location>
</feature>
<evidence type="ECO:0000259" key="3">
    <source>
        <dbReference type="PROSITE" id="PS50041"/>
    </source>
</evidence>
<dbReference type="OrthoDB" id="2142683at2759"/>
<dbReference type="Ensembl" id="ENSENLT00000017286.1">
    <property type="protein sequence ID" value="ENSENLP00000016671.1"/>
    <property type="gene ID" value="ENSENLG00000007689.1"/>
</dbReference>
<gene>
    <name evidence="4" type="primary">LOC115045291</name>
</gene>
<reference evidence="4" key="2">
    <citation type="submission" date="2025-08" db="UniProtKB">
        <authorList>
            <consortium name="Ensembl"/>
        </authorList>
    </citation>
    <scope>IDENTIFICATION</scope>
</reference>
<dbReference type="RefSeq" id="XP_029360762.1">
    <property type="nucleotide sequence ID" value="XM_029504902.1"/>
</dbReference>
<evidence type="ECO:0000256" key="1">
    <source>
        <dbReference type="SAM" id="Coils"/>
    </source>
</evidence>
<dbReference type="OMA" id="ICETRVL"/>
<keyword evidence="2" id="KW-0812">Transmembrane</keyword>
<dbReference type="Proteomes" id="UP000472264">
    <property type="component" value="Chromosome 6"/>
</dbReference>
<dbReference type="InterPro" id="IPR016186">
    <property type="entry name" value="C-type_lectin-like/link_sf"/>
</dbReference>
<organism evidence="4 5">
    <name type="scientific">Echeneis naucrates</name>
    <name type="common">Live sharksucker</name>
    <dbReference type="NCBI Taxonomy" id="173247"/>
    <lineage>
        <taxon>Eukaryota</taxon>
        <taxon>Metazoa</taxon>
        <taxon>Chordata</taxon>
        <taxon>Craniata</taxon>
        <taxon>Vertebrata</taxon>
        <taxon>Euteleostomi</taxon>
        <taxon>Actinopterygii</taxon>
        <taxon>Neopterygii</taxon>
        <taxon>Teleostei</taxon>
        <taxon>Neoteleostei</taxon>
        <taxon>Acanthomorphata</taxon>
        <taxon>Carangaria</taxon>
        <taxon>Carangiformes</taxon>
        <taxon>Echeneidae</taxon>
        <taxon>Echeneis</taxon>
    </lineage>
</organism>
<proteinExistence type="predicted"/>
<accession>A0A665UBL3</accession>
<dbReference type="PANTHER" id="PTHR22803">
    <property type="entry name" value="MANNOSE, PHOSPHOLIPASE, LECTIN RECEPTOR RELATED"/>
    <property type="match status" value="1"/>
</dbReference>
<keyword evidence="1" id="KW-0175">Coiled coil</keyword>
<dbReference type="Pfam" id="PF00059">
    <property type="entry name" value="Lectin_C"/>
    <property type="match status" value="1"/>
</dbReference>
<dbReference type="InterPro" id="IPR001304">
    <property type="entry name" value="C-type_lectin-like"/>
</dbReference>
<dbReference type="PROSITE" id="PS50041">
    <property type="entry name" value="C_TYPE_LECTIN_2"/>
    <property type="match status" value="1"/>
</dbReference>
<feature type="coiled-coil region" evidence="1">
    <location>
        <begin position="87"/>
        <end position="114"/>
    </location>
</feature>
<keyword evidence="2" id="KW-0472">Membrane</keyword>
<dbReference type="InterPro" id="IPR050111">
    <property type="entry name" value="C-type_lectin/snaclec_domain"/>
</dbReference>
<evidence type="ECO:0000313" key="5">
    <source>
        <dbReference type="Proteomes" id="UP000472264"/>
    </source>
</evidence>
<reference evidence="4" key="3">
    <citation type="submission" date="2025-09" db="UniProtKB">
        <authorList>
            <consortium name="Ensembl"/>
        </authorList>
    </citation>
    <scope>IDENTIFICATION</scope>
</reference>
<name>A0A665UBL3_ECHNA</name>
<keyword evidence="5" id="KW-1185">Reference proteome</keyword>
<dbReference type="InParanoid" id="A0A665UBL3"/>
<feature type="domain" description="C-type lectin" evidence="3">
    <location>
        <begin position="152"/>
        <end position="272"/>
    </location>
</feature>
<dbReference type="Gene3D" id="3.10.100.10">
    <property type="entry name" value="Mannose-Binding Protein A, subunit A"/>
    <property type="match status" value="1"/>
</dbReference>
<protein>
    <submittedName>
        <fullName evidence="4">C-type lectin domain family 4 member G-like</fullName>
    </submittedName>
</protein>
<evidence type="ECO:0000256" key="2">
    <source>
        <dbReference type="SAM" id="Phobius"/>
    </source>
</evidence>
<sequence>MEEELNYITVVFEGQPKEVEGIYDEVTTQQRCDTDPVLQVNKERDLLCTLLCVVAAGLAVICVILVSVVIALSLHLKTVMSGQNNDTLELTEQNRLLKKEKMDLERRTKELSRERDRFNWTIGVILQHDSFSVNAHCPQKVCRPCLDSWVPFQSKCYLFANSDYSSNWMTWLQSRDKCREKTADLVVIESQEEQEFISNHTEKYNDDNHGYWIGLNKDSTWMWADGSNLTFTFWSTNEVTSSGYCVLSSPHADPSGSWKIAWCRMKNRYICETRALIKPDLE</sequence>
<evidence type="ECO:0000313" key="4">
    <source>
        <dbReference type="Ensembl" id="ENSENLP00000016671.1"/>
    </source>
</evidence>
<reference evidence="4" key="1">
    <citation type="submission" date="2021-04" db="EMBL/GenBank/DDBJ databases">
        <authorList>
            <consortium name="Wellcome Sanger Institute Data Sharing"/>
        </authorList>
    </citation>
    <scope>NUCLEOTIDE SEQUENCE [LARGE SCALE GENOMIC DNA]</scope>
</reference>